<evidence type="ECO:0000313" key="3">
    <source>
        <dbReference type="EMBL" id="EXL04953.1"/>
    </source>
</evidence>
<feature type="compositionally biased region" description="Basic and acidic residues" evidence="1">
    <location>
        <begin position="181"/>
        <end position="195"/>
    </location>
</feature>
<name>A0A011UGG4_9HYPH</name>
<accession>A0A011UGG4</accession>
<evidence type="ECO:0000313" key="4">
    <source>
        <dbReference type="Proteomes" id="UP000019849"/>
    </source>
</evidence>
<feature type="signal peptide" evidence="2">
    <location>
        <begin position="1"/>
        <end position="19"/>
    </location>
</feature>
<keyword evidence="2" id="KW-0732">Signal</keyword>
<organism evidence="3 4">
    <name type="scientific">Aquamicrobium defluvii</name>
    <dbReference type="NCBI Taxonomy" id="69279"/>
    <lineage>
        <taxon>Bacteria</taxon>
        <taxon>Pseudomonadati</taxon>
        <taxon>Pseudomonadota</taxon>
        <taxon>Alphaproteobacteria</taxon>
        <taxon>Hyphomicrobiales</taxon>
        <taxon>Phyllobacteriaceae</taxon>
        <taxon>Aquamicrobium</taxon>
    </lineage>
</organism>
<dbReference type="STRING" id="69279.BG36_09105"/>
<protein>
    <submittedName>
        <fullName evidence="3">Uncharacterized protein</fullName>
    </submittedName>
</protein>
<proteinExistence type="predicted"/>
<evidence type="ECO:0000256" key="2">
    <source>
        <dbReference type="SAM" id="SignalP"/>
    </source>
</evidence>
<dbReference type="PATRIC" id="fig|69279.3.peg.2918"/>
<dbReference type="HOGENOM" id="CLU_1193706_0_0_5"/>
<dbReference type="Proteomes" id="UP000019849">
    <property type="component" value="Unassembled WGS sequence"/>
</dbReference>
<feature type="region of interest" description="Disordered" evidence="1">
    <location>
        <begin position="180"/>
        <end position="206"/>
    </location>
</feature>
<sequence>MKCGIIVTAMLLQCSLAHAAGPGFDGADPFKPPSTRYLQQFVKAGEKVFVYERYDASGKLYQRDVAPLTAPVEIKSATERVINGVDYRLRGLTACPNPQITYKTEEWDCTKAVQDYEGAIYNNRAAVVLCKTLVLKSKEGVPDAVSCFALVGAGDANDPYTVSYDDDDMVFMDAASIQRNQDSKPLRPDLEHSSDLGKQFQNDEAN</sequence>
<dbReference type="RefSeq" id="WP_035027876.1">
    <property type="nucleotide sequence ID" value="NZ_KK073892.1"/>
</dbReference>
<dbReference type="eggNOG" id="ENOG50342X3">
    <property type="taxonomic scope" value="Bacteria"/>
</dbReference>
<dbReference type="EMBL" id="JENY01000020">
    <property type="protein sequence ID" value="EXL04953.1"/>
    <property type="molecule type" value="Genomic_DNA"/>
</dbReference>
<gene>
    <name evidence="3" type="ORF">BG36_09105</name>
</gene>
<comment type="caution">
    <text evidence="3">The sequence shown here is derived from an EMBL/GenBank/DDBJ whole genome shotgun (WGS) entry which is preliminary data.</text>
</comment>
<evidence type="ECO:0000256" key="1">
    <source>
        <dbReference type="SAM" id="MobiDB-lite"/>
    </source>
</evidence>
<reference evidence="3 4" key="1">
    <citation type="submission" date="2014-02" db="EMBL/GenBank/DDBJ databases">
        <title>Aquamicrobium defluvii Genome sequencing.</title>
        <authorList>
            <person name="Wang X."/>
        </authorList>
    </citation>
    <scope>NUCLEOTIDE SEQUENCE [LARGE SCALE GENOMIC DNA]</scope>
    <source>
        <strain evidence="3 4">W13Z1</strain>
    </source>
</reference>
<feature type="chain" id="PRO_5001464600" evidence="2">
    <location>
        <begin position="20"/>
        <end position="206"/>
    </location>
</feature>
<dbReference type="AlphaFoldDB" id="A0A011UGG4"/>